<feature type="region of interest" description="Disordered" evidence="1">
    <location>
        <begin position="394"/>
        <end position="425"/>
    </location>
</feature>
<feature type="compositionally biased region" description="Low complexity" evidence="1">
    <location>
        <begin position="521"/>
        <end position="530"/>
    </location>
</feature>
<feature type="region of interest" description="Disordered" evidence="1">
    <location>
        <begin position="207"/>
        <end position="230"/>
    </location>
</feature>
<dbReference type="Proteomes" id="UP001164286">
    <property type="component" value="Unassembled WGS sequence"/>
</dbReference>
<feature type="compositionally biased region" description="Pro residues" evidence="1">
    <location>
        <begin position="217"/>
        <end position="227"/>
    </location>
</feature>
<accession>A0AA38H6D5</accession>
<evidence type="ECO:0000313" key="3">
    <source>
        <dbReference type="Proteomes" id="UP001164286"/>
    </source>
</evidence>
<gene>
    <name evidence="2" type="ORF">MKK02DRAFT_39298</name>
</gene>
<feature type="compositionally biased region" description="Basic residues" evidence="1">
    <location>
        <begin position="531"/>
        <end position="542"/>
    </location>
</feature>
<evidence type="ECO:0000256" key="1">
    <source>
        <dbReference type="SAM" id="MobiDB-lite"/>
    </source>
</evidence>
<dbReference type="GeneID" id="77729732"/>
<feature type="compositionally biased region" description="Basic and acidic residues" evidence="1">
    <location>
        <begin position="394"/>
        <end position="404"/>
    </location>
</feature>
<keyword evidence="3" id="KW-1185">Reference proteome</keyword>
<dbReference type="EMBL" id="JAKWFO010000011">
    <property type="protein sequence ID" value="KAI9633319.1"/>
    <property type="molecule type" value="Genomic_DNA"/>
</dbReference>
<evidence type="ECO:0000313" key="2">
    <source>
        <dbReference type="EMBL" id="KAI9633319.1"/>
    </source>
</evidence>
<comment type="caution">
    <text evidence="2">The sequence shown here is derived from an EMBL/GenBank/DDBJ whole genome shotgun (WGS) entry which is preliminary data.</text>
</comment>
<proteinExistence type="predicted"/>
<protein>
    <submittedName>
        <fullName evidence="2">Uncharacterized protein</fullName>
    </submittedName>
</protein>
<dbReference type="RefSeq" id="XP_052943096.1">
    <property type="nucleotide sequence ID" value="XM_053090527.1"/>
</dbReference>
<sequence length="628" mass="68726">MITCRLPTSRSTTIVAVSGLTLLLFVLLASQLEVLPNSLSTTTYFSSTSLFRKAAPSAWFADGGYLRRDASDAWATAYEIRDAGVGEYSCDEYEITESGARRCLSTLRLMRALRDNSVAQVDAVAMRVAGGGGDEDGASVRMMLEGPDEGEGAVEEELRRTAELLRGIKGKRVLYLGDSIDRYPLEELPENYPSSSLVVLDPANGHLLRRDNGDAPSPSPAPAPAPAGPVRGHTTTFFNVRIANSILSSLANDTSYHPARRLHPDDFRIDLLFTFGLLHYPSIDDFMARIAQLDGLTGPASSSSSSLASESSSATAAKAAYDLICVNVGLWDMEDMHKMGDHSPGGLAGIASAWIDTYVDRYINLIGRLRIKYGAQIPIALRLTHDTHHVGNSEHFIGRSDRNMSVKPSGRWRGGRAPQSKTHLEPGGHISWLSRLALRNSSKAIVIAGWIHSKGRGRSGRSTRREGDEEGLRCIDTSSTLAVTVETDPTAPAAPPSLSDRPYFLFPATATRTNTSRRRPPALLRTPPRLGRSRVSRNRPRRSRGDLPNLAHVGVRNIDLLKRTNPPADTPHLTQDRKTWEAKFWATWKQATDLDGFDAPEEVMNGAFHDALAEAEGETFFFDDIDIR</sequence>
<reference evidence="2" key="1">
    <citation type="journal article" date="2022" name="G3 (Bethesda)">
        <title>High quality genome of the basidiomycete yeast Dioszegia hungarica PDD-24b-2 isolated from cloud water.</title>
        <authorList>
            <person name="Jarrige D."/>
            <person name="Haridas S."/>
            <person name="Bleykasten-Grosshans C."/>
            <person name="Joly M."/>
            <person name="Nadalig T."/>
            <person name="Sancelme M."/>
            <person name="Vuilleumier S."/>
            <person name="Grigoriev I.V."/>
            <person name="Amato P."/>
            <person name="Bringel F."/>
        </authorList>
    </citation>
    <scope>NUCLEOTIDE SEQUENCE</scope>
    <source>
        <strain evidence="2">PDD-24b-2</strain>
    </source>
</reference>
<dbReference type="AlphaFoldDB" id="A0AA38H6D5"/>
<feature type="region of interest" description="Disordered" evidence="1">
    <location>
        <begin position="514"/>
        <end position="548"/>
    </location>
</feature>
<name>A0AA38H6D5_9TREE</name>
<organism evidence="2 3">
    <name type="scientific">Dioszegia hungarica</name>
    <dbReference type="NCBI Taxonomy" id="4972"/>
    <lineage>
        <taxon>Eukaryota</taxon>
        <taxon>Fungi</taxon>
        <taxon>Dikarya</taxon>
        <taxon>Basidiomycota</taxon>
        <taxon>Agaricomycotina</taxon>
        <taxon>Tremellomycetes</taxon>
        <taxon>Tremellales</taxon>
        <taxon>Bulleribasidiaceae</taxon>
        <taxon>Dioszegia</taxon>
    </lineage>
</organism>